<dbReference type="InterPro" id="IPR050640">
    <property type="entry name" value="Bact_2-comp_sensor_kinase"/>
</dbReference>
<feature type="domain" description="HAMP" evidence="7">
    <location>
        <begin position="318"/>
        <end position="370"/>
    </location>
</feature>
<keyword evidence="6" id="KW-1133">Transmembrane helix</keyword>
<evidence type="ECO:0000256" key="4">
    <source>
        <dbReference type="ARBA" id="ARBA00022777"/>
    </source>
</evidence>
<keyword evidence="6" id="KW-0812">Transmembrane</keyword>
<keyword evidence="8" id="KW-0067">ATP-binding</keyword>
<dbReference type="InterPro" id="IPR036890">
    <property type="entry name" value="HATPase_C_sf"/>
</dbReference>
<protein>
    <submittedName>
        <fullName evidence="8">ATP-binding protein</fullName>
    </submittedName>
</protein>
<evidence type="ECO:0000256" key="3">
    <source>
        <dbReference type="ARBA" id="ARBA00022679"/>
    </source>
</evidence>
<evidence type="ECO:0000256" key="5">
    <source>
        <dbReference type="SAM" id="Coils"/>
    </source>
</evidence>
<evidence type="ECO:0000313" key="8">
    <source>
        <dbReference type="EMBL" id="MEQ2386849.1"/>
    </source>
</evidence>
<comment type="caution">
    <text evidence="8">The sequence shown here is derived from an EMBL/GenBank/DDBJ whole genome shotgun (WGS) entry which is preliminary data.</text>
</comment>
<dbReference type="PANTHER" id="PTHR34220">
    <property type="entry name" value="SENSOR HISTIDINE KINASE YPDA"/>
    <property type="match status" value="1"/>
</dbReference>
<dbReference type="Pfam" id="PF00672">
    <property type="entry name" value="HAMP"/>
    <property type="match status" value="1"/>
</dbReference>
<dbReference type="RefSeq" id="WP_349187131.1">
    <property type="nucleotide sequence ID" value="NZ_JBBMEN010000030.1"/>
</dbReference>
<dbReference type="Proteomes" id="UP001465119">
    <property type="component" value="Unassembled WGS sequence"/>
</dbReference>
<keyword evidence="4" id="KW-0418">Kinase</keyword>
<feature type="transmembrane region" description="Helical" evidence="6">
    <location>
        <begin position="293"/>
        <end position="312"/>
    </location>
</feature>
<keyword evidence="6" id="KW-0472">Membrane</keyword>
<dbReference type="InterPro" id="IPR003594">
    <property type="entry name" value="HATPase_dom"/>
</dbReference>
<sequence length="562" mass="63103">MKSSHRFPLRRQIVWGMRFFTILTSLAVGAALFTLSNQYVRANSLQAAEFNLRLVATSIETSLESADALLNWASIDSTVRRYISQENINGTQTIAAYEAMQEKYYSSTLYSHILRFFVTNENDRHLQFGPLNSSAALNRTSVKQFLTKGYGMQFATDPLLPGSPSCIAISQPVRCGKGTLHRGSTYLALDTAIITDPAAGYSLTDGSALYWEMGSRLWQIENGSLTEIENPLREVDYTLRTGSNNGVTEQTAWQGKVQLDGQKYYVVKVTLNGRSAALVQLLPANTFLLHYGVYLWLVALGTAIIWGLSFLMQHWLERVITRPVEALQKRIETVGSGNFAPDRTVEWNNELGDIGRGINQLAENVDSLMTRRVEDERRKQELEYRMLQNEVNPHFIYNTLNSIRWMATIQQYRYGGDLEIEVSRIESETLCRDCMIPRFTLQPLVENAIFHGLEPKGGHGSVLLDISTDPDTGDVLLRITDDGVGMPPEQVAHLLDEPAEGAEKAEKFRHVGLWNVNRRIRYSFGEGYGLTIESEEDVGTEVTIRLPYQQKGDTHAADITGG</sequence>
<dbReference type="SMART" id="SM00387">
    <property type="entry name" value="HATPase_c"/>
    <property type="match status" value="1"/>
</dbReference>
<reference evidence="8 9" key="1">
    <citation type="submission" date="2024-03" db="EMBL/GenBank/DDBJ databases">
        <title>Human intestinal bacterial collection.</title>
        <authorList>
            <person name="Pauvert C."/>
            <person name="Hitch T.C.A."/>
            <person name="Clavel T."/>
        </authorList>
    </citation>
    <scope>NUCLEOTIDE SEQUENCE [LARGE SCALE GENOMIC DNA]</scope>
    <source>
        <strain evidence="8 9">CLA-AA-H281</strain>
    </source>
</reference>
<dbReference type="SMART" id="SM00304">
    <property type="entry name" value="HAMP"/>
    <property type="match status" value="1"/>
</dbReference>
<dbReference type="CDD" id="cd06225">
    <property type="entry name" value="HAMP"/>
    <property type="match status" value="1"/>
</dbReference>
<keyword evidence="8" id="KW-0547">Nucleotide-binding</keyword>
<keyword evidence="5" id="KW-0175">Coiled coil</keyword>
<dbReference type="SUPFAM" id="SSF158472">
    <property type="entry name" value="HAMP domain-like"/>
    <property type="match status" value="1"/>
</dbReference>
<comment type="subcellular location">
    <subcellularLocation>
        <location evidence="1">Membrane</location>
    </subcellularLocation>
</comment>
<dbReference type="PANTHER" id="PTHR34220:SF7">
    <property type="entry name" value="SENSOR HISTIDINE KINASE YPDA"/>
    <property type="match status" value="1"/>
</dbReference>
<accession>A0ABV1C5K9</accession>
<keyword evidence="3" id="KW-0808">Transferase</keyword>
<dbReference type="InterPro" id="IPR003660">
    <property type="entry name" value="HAMP_dom"/>
</dbReference>
<dbReference type="Pfam" id="PF02518">
    <property type="entry name" value="HATPase_c"/>
    <property type="match status" value="1"/>
</dbReference>
<evidence type="ECO:0000256" key="2">
    <source>
        <dbReference type="ARBA" id="ARBA00022553"/>
    </source>
</evidence>
<evidence type="ECO:0000256" key="1">
    <source>
        <dbReference type="ARBA" id="ARBA00004370"/>
    </source>
</evidence>
<name>A0ABV1C5K9_9FIRM</name>
<feature type="coiled-coil region" evidence="5">
    <location>
        <begin position="358"/>
        <end position="390"/>
    </location>
</feature>
<dbReference type="EMBL" id="JBBMEN010000030">
    <property type="protein sequence ID" value="MEQ2386849.1"/>
    <property type="molecule type" value="Genomic_DNA"/>
</dbReference>
<dbReference type="GO" id="GO:0005524">
    <property type="term" value="F:ATP binding"/>
    <property type="evidence" value="ECO:0007669"/>
    <property type="project" value="UniProtKB-KW"/>
</dbReference>
<dbReference type="InterPro" id="IPR010559">
    <property type="entry name" value="Sig_transdc_His_kin_internal"/>
</dbReference>
<evidence type="ECO:0000313" key="9">
    <source>
        <dbReference type="Proteomes" id="UP001465119"/>
    </source>
</evidence>
<evidence type="ECO:0000259" key="7">
    <source>
        <dbReference type="PROSITE" id="PS50885"/>
    </source>
</evidence>
<keyword evidence="9" id="KW-1185">Reference proteome</keyword>
<keyword evidence="2" id="KW-0597">Phosphoprotein</keyword>
<proteinExistence type="predicted"/>
<dbReference type="Pfam" id="PF06580">
    <property type="entry name" value="His_kinase"/>
    <property type="match status" value="1"/>
</dbReference>
<organism evidence="8 9">
    <name type="scientific">Faecalibacterium intestinale</name>
    <dbReference type="NCBI Taxonomy" id="3133155"/>
    <lineage>
        <taxon>Bacteria</taxon>
        <taxon>Bacillati</taxon>
        <taxon>Bacillota</taxon>
        <taxon>Clostridia</taxon>
        <taxon>Eubacteriales</taxon>
        <taxon>Oscillospiraceae</taxon>
        <taxon>Faecalibacterium</taxon>
    </lineage>
</organism>
<dbReference type="PROSITE" id="PS50885">
    <property type="entry name" value="HAMP"/>
    <property type="match status" value="1"/>
</dbReference>
<dbReference type="Gene3D" id="6.10.340.10">
    <property type="match status" value="1"/>
</dbReference>
<evidence type="ECO:0000256" key="6">
    <source>
        <dbReference type="SAM" id="Phobius"/>
    </source>
</evidence>
<dbReference type="SUPFAM" id="SSF55874">
    <property type="entry name" value="ATPase domain of HSP90 chaperone/DNA topoisomerase II/histidine kinase"/>
    <property type="match status" value="1"/>
</dbReference>
<dbReference type="Gene3D" id="3.30.565.10">
    <property type="entry name" value="Histidine kinase-like ATPase, C-terminal domain"/>
    <property type="match status" value="1"/>
</dbReference>
<gene>
    <name evidence="8" type="ORF">WMO20_13105</name>
</gene>